<protein>
    <submittedName>
        <fullName evidence="3">PspA/IM30 family protein</fullName>
    </submittedName>
</protein>
<evidence type="ECO:0000313" key="3">
    <source>
        <dbReference type="EMBL" id="RRC98824.1"/>
    </source>
</evidence>
<dbReference type="Proteomes" id="UP000267535">
    <property type="component" value="Unassembled WGS sequence"/>
</dbReference>
<dbReference type="OrthoDB" id="6649369at2"/>
<sequence length="229" mass="25357">MNETLTGRVGRIISGSLNAVISAVENSAPEVVLEEALREVDSAIDQVRHELGQVGARKHMASSRLLEENNKHEELTGKIKVALEQNRVDLAEAGVAQQLDIEAQIPVLERAIAEAAEKEQELNGYIQALTAKKREMKTELKRLLDAQSNTAIPDHQTGQNSHSEIANKVEKAESAFNRLLESRTGYNGDTGPSHEQQIKLAELEELNHNNRIKERLAMIRATQEDSSND</sequence>
<dbReference type="PANTHER" id="PTHR31088:SF6">
    <property type="entry name" value="PHAGE SHOCK PROTEIN A"/>
    <property type="match status" value="1"/>
</dbReference>
<name>A0A3P1SPC7_9GAMM</name>
<dbReference type="GO" id="GO:0005829">
    <property type="term" value="C:cytosol"/>
    <property type="evidence" value="ECO:0007669"/>
    <property type="project" value="TreeGrafter"/>
</dbReference>
<dbReference type="InterPro" id="IPR007157">
    <property type="entry name" value="PspA_VIPP1"/>
</dbReference>
<dbReference type="GO" id="GO:0009271">
    <property type="term" value="P:phage shock"/>
    <property type="evidence" value="ECO:0007669"/>
    <property type="project" value="TreeGrafter"/>
</dbReference>
<proteinExistence type="inferred from homology"/>
<accession>A0A3P1SPC7</accession>
<dbReference type="Pfam" id="PF04012">
    <property type="entry name" value="PspA_IM30"/>
    <property type="match status" value="1"/>
</dbReference>
<feature type="coiled-coil region" evidence="2">
    <location>
        <begin position="65"/>
        <end position="146"/>
    </location>
</feature>
<comment type="similarity">
    <text evidence="1">Belongs to the PspA/Vipp/IM30 family.</text>
</comment>
<evidence type="ECO:0000256" key="1">
    <source>
        <dbReference type="ARBA" id="ARBA00043985"/>
    </source>
</evidence>
<dbReference type="EMBL" id="RQXV01000006">
    <property type="protein sequence ID" value="RRC98824.1"/>
    <property type="molecule type" value="Genomic_DNA"/>
</dbReference>
<dbReference type="RefSeq" id="WP_124926324.1">
    <property type="nucleotide sequence ID" value="NZ_BMOH01000002.1"/>
</dbReference>
<dbReference type="AlphaFoldDB" id="A0A3P1SPC7"/>
<reference evidence="3 4" key="1">
    <citation type="submission" date="2018-11" db="EMBL/GenBank/DDBJ databases">
        <title>The draft genome sequence of Amphritea balenae JAMM 1525T.</title>
        <authorList>
            <person name="Fang Z."/>
            <person name="Zhang Y."/>
            <person name="Han X."/>
        </authorList>
    </citation>
    <scope>NUCLEOTIDE SEQUENCE [LARGE SCALE GENOMIC DNA]</scope>
    <source>
        <strain evidence="3 4">JAMM 1525</strain>
    </source>
</reference>
<evidence type="ECO:0000256" key="2">
    <source>
        <dbReference type="SAM" id="Coils"/>
    </source>
</evidence>
<keyword evidence="2" id="KW-0175">Coiled coil</keyword>
<keyword evidence="4" id="KW-1185">Reference proteome</keyword>
<dbReference type="PANTHER" id="PTHR31088">
    <property type="entry name" value="MEMBRANE-ASSOCIATED PROTEIN VIPP1, CHLOROPLASTIC"/>
    <property type="match status" value="1"/>
</dbReference>
<organism evidence="3 4">
    <name type="scientific">Amphritea balenae</name>
    <dbReference type="NCBI Taxonomy" id="452629"/>
    <lineage>
        <taxon>Bacteria</taxon>
        <taxon>Pseudomonadati</taxon>
        <taxon>Pseudomonadota</taxon>
        <taxon>Gammaproteobacteria</taxon>
        <taxon>Oceanospirillales</taxon>
        <taxon>Oceanospirillaceae</taxon>
        <taxon>Amphritea</taxon>
    </lineage>
</organism>
<comment type="caution">
    <text evidence="3">The sequence shown here is derived from an EMBL/GenBank/DDBJ whole genome shotgun (WGS) entry which is preliminary data.</text>
</comment>
<evidence type="ECO:0000313" key="4">
    <source>
        <dbReference type="Proteomes" id="UP000267535"/>
    </source>
</evidence>
<gene>
    <name evidence="3" type="ORF">EHS89_11585</name>
</gene>